<dbReference type="Pfam" id="PF00356">
    <property type="entry name" value="LacI"/>
    <property type="match status" value="1"/>
</dbReference>
<evidence type="ECO:0000256" key="3">
    <source>
        <dbReference type="ARBA" id="ARBA00023163"/>
    </source>
</evidence>
<sequence>MGVKIRDIADKLGVSPGTVSKALNDRKGVGDKLKAKIKRVAKEMEYHPNPIARRLSMNKSNTIGVFILSRDKIRLRESFAIEILDGVAEEANKRGYDILLFTNTSSLYQNVNYLKLCKERRVEGAIFFGLALNDPELEEIKQADIPVAIIDLKIKGENIGYISSDNPTGINQALDYLTELGHQRVGFFKSTKEAEVSEIRFRAYQDYLLERNLYNPAYVWEGDFTKESGERLAQEVLSLKQRPTAILSANDSMALGAMGTFKAAGLKIPDDISLVGFDNMPATQYTSPKLTTINQDGILFGKEAVNFILNKLNTNSVEVVKEKLLKPELIIRNSVKDLR</sequence>
<dbReference type="PROSITE" id="PS50932">
    <property type="entry name" value="HTH_LACI_2"/>
    <property type="match status" value="1"/>
</dbReference>
<evidence type="ECO:0000259" key="4">
    <source>
        <dbReference type="PROSITE" id="PS50932"/>
    </source>
</evidence>
<dbReference type="AlphaFoldDB" id="A0A285HCN3"/>
<keyword evidence="6" id="KW-1185">Reference proteome</keyword>
<dbReference type="Gene3D" id="1.10.260.40">
    <property type="entry name" value="lambda repressor-like DNA-binding domains"/>
    <property type="match status" value="1"/>
</dbReference>
<dbReference type="Proteomes" id="UP000219573">
    <property type="component" value="Unassembled WGS sequence"/>
</dbReference>
<evidence type="ECO:0000256" key="2">
    <source>
        <dbReference type="ARBA" id="ARBA00023125"/>
    </source>
</evidence>
<keyword evidence="1" id="KW-0805">Transcription regulation</keyword>
<dbReference type="GO" id="GO:0003700">
    <property type="term" value="F:DNA-binding transcription factor activity"/>
    <property type="evidence" value="ECO:0007669"/>
    <property type="project" value="TreeGrafter"/>
</dbReference>
<dbReference type="CDD" id="cd01392">
    <property type="entry name" value="HTH_LacI"/>
    <property type="match status" value="1"/>
</dbReference>
<keyword evidence="2" id="KW-0238">DNA-binding</keyword>
<dbReference type="InterPro" id="IPR046335">
    <property type="entry name" value="LacI/GalR-like_sensor"/>
</dbReference>
<evidence type="ECO:0000313" key="6">
    <source>
        <dbReference type="Proteomes" id="UP000219573"/>
    </source>
</evidence>
<gene>
    <name evidence="5" type="ORF">SAMN06265827_1173</name>
</gene>
<keyword evidence="3" id="KW-0804">Transcription</keyword>
<dbReference type="CDD" id="cd06267">
    <property type="entry name" value="PBP1_LacI_sugar_binding-like"/>
    <property type="match status" value="1"/>
</dbReference>
<dbReference type="OrthoDB" id="9789891at2"/>
<dbReference type="PANTHER" id="PTHR30146:SF109">
    <property type="entry name" value="HTH-TYPE TRANSCRIPTIONAL REGULATOR GALS"/>
    <property type="match status" value="1"/>
</dbReference>
<dbReference type="RefSeq" id="WP_097018305.1">
    <property type="nucleotide sequence ID" value="NZ_OBDZ01000017.1"/>
</dbReference>
<organism evidence="5 6">
    <name type="scientific">Orenia metallireducens</name>
    <dbReference type="NCBI Taxonomy" id="1413210"/>
    <lineage>
        <taxon>Bacteria</taxon>
        <taxon>Bacillati</taxon>
        <taxon>Bacillota</taxon>
        <taxon>Clostridia</taxon>
        <taxon>Halanaerobiales</taxon>
        <taxon>Halobacteroidaceae</taxon>
        <taxon>Orenia</taxon>
    </lineage>
</organism>
<dbReference type="Gene3D" id="3.40.50.2300">
    <property type="match status" value="2"/>
</dbReference>
<dbReference type="InterPro" id="IPR028082">
    <property type="entry name" value="Peripla_BP_I"/>
</dbReference>
<dbReference type="PANTHER" id="PTHR30146">
    <property type="entry name" value="LACI-RELATED TRANSCRIPTIONAL REPRESSOR"/>
    <property type="match status" value="1"/>
</dbReference>
<evidence type="ECO:0000256" key="1">
    <source>
        <dbReference type="ARBA" id="ARBA00023015"/>
    </source>
</evidence>
<evidence type="ECO:0000313" key="5">
    <source>
        <dbReference type="EMBL" id="SNY33343.1"/>
    </source>
</evidence>
<dbReference type="Pfam" id="PF13377">
    <property type="entry name" value="Peripla_BP_3"/>
    <property type="match status" value="1"/>
</dbReference>
<name>A0A285HCN3_9FIRM</name>
<dbReference type="SUPFAM" id="SSF53822">
    <property type="entry name" value="Periplasmic binding protein-like I"/>
    <property type="match status" value="1"/>
</dbReference>
<dbReference type="GO" id="GO:0000976">
    <property type="term" value="F:transcription cis-regulatory region binding"/>
    <property type="evidence" value="ECO:0007669"/>
    <property type="project" value="TreeGrafter"/>
</dbReference>
<reference evidence="6" key="1">
    <citation type="submission" date="2017-09" db="EMBL/GenBank/DDBJ databases">
        <authorList>
            <person name="Varghese N."/>
            <person name="Submissions S."/>
        </authorList>
    </citation>
    <scope>NUCLEOTIDE SEQUENCE [LARGE SCALE GENOMIC DNA]</scope>
    <source>
        <strain evidence="6">MSL47</strain>
    </source>
</reference>
<dbReference type="InterPro" id="IPR010982">
    <property type="entry name" value="Lambda_DNA-bd_dom_sf"/>
</dbReference>
<dbReference type="SMART" id="SM00354">
    <property type="entry name" value="HTH_LACI"/>
    <property type="match status" value="1"/>
</dbReference>
<accession>A0A285HCN3</accession>
<dbReference type="InterPro" id="IPR000843">
    <property type="entry name" value="HTH_LacI"/>
</dbReference>
<proteinExistence type="predicted"/>
<feature type="domain" description="HTH lacI-type" evidence="4">
    <location>
        <begin position="3"/>
        <end position="57"/>
    </location>
</feature>
<dbReference type="EMBL" id="OBDZ01000017">
    <property type="protein sequence ID" value="SNY33343.1"/>
    <property type="molecule type" value="Genomic_DNA"/>
</dbReference>
<protein>
    <submittedName>
        <fullName evidence="5">Transcriptional regulator, LacI family</fullName>
    </submittedName>
</protein>
<dbReference type="SUPFAM" id="SSF47413">
    <property type="entry name" value="lambda repressor-like DNA-binding domains"/>
    <property type="match status" value="1"/>
</dbReference>